<keyword evidence="3" id="KW-1185">Reference proteome</keyword>
<feature type="compositionally biased region" description="Basic and acidic residues" evidence="1">
    <location>
        <begin position="252"/>
        <end position="264"/>
    </location>
</feature>
<reference evidence="2 3" key="1">
    <citation type="journal article" date="2022" name="bioRxiv">
        <title>Genomics of Preaxostyla Flagellates Illuminates Evolutionary Transitions and the Path Towards Mitochondrial Loss.</title>
        <authorList>
            <person name="Novak L.V.F."/>
            <person name="Treitli S.C."/>
            <person name="Pyrih J."/>
            <person name="Halakuc P."/>
            <person name="Pipaliya S.V."/>
            <person name="Vacek V."/>
            <person name="Brzon O."/>
            <person name="Soukal P."/>
            <person name="Eme L."/>
            <person name="Dacks J.B."/>
            <person name="Karnkowska A."/>
            <person name="Elias M."/>
            <person name="Hampl V."/>
        </authorList>
    </citation>
    <scope>NUCLEOTIDE SEQUENCE [LARGE SCALE GENOMIC DNA]</scope>
    <source>
        <strain evidence="2">NAU3</strain>
        <tissue evidence="2">Gut</tissue>
    </source>
</reference>
<evidence type="ECO:0000313" key="2">
    <source>
        <dbReference type="EMBL" id="KAK2959131.1"/>
    </source>
</evidence>
<feature type="compositionally biased region" description="Polar residues" evidence="1">
    <location>
        <begin position="321"/>
        <end position="337"/>
    </location>
</feature>
<comment type="caution">
    <text evidence="2">The sequence shown here is derived from an EMBL/GenBank/DDBJ whole genome shotgun (WGS) entry which is preliminary data.</text>
</comment>
<evidence type="ECO:0000313" key="3">
    <source>
        <dbReference type="Proteomes" id="UP001281761"/>
    </source>
</evidence>
<proteinExistence type="predicted"/>
<feature type="compositionally biased region" description="Polar residues" evidence="1">
    <location>
        <begin position="599"/>
        <end position="611"/>
    </location>
</feature>
<feature type="compositionally biased region" description="Polar residues" evidence="1">
    <location>
        <begin position="526"/>
        <end position="537"/>
    </location>
</feature>
<feature type="region of interest" description="Disordered" evidence="1">
    <location>
        <begin position="388"/>
        <end position="462"/>
    </location>
</feature>
<feature type="compositionally biased region" description="Low complexity" evidence="1">
    <location>
        <begin position="410"/>
        <end position="422"/>
    </location>
</feature>
<feature type="compositionally biased region" description="Low complexity" evidence="1">
    <location>
        <begin position="617"/>
        <end position="628"/>
    </location>
</feature>
<name>A0ABQ9Y5X1_9EUKA</name>
<feature type="region of interest" description="Disordered" evidence="1">
    <location>
        <begin position="511"/>
        <end position="557"/>
    </location>
</feature>
<feature type="compositionally biased region" description="Basic and acidic residues" evidence="1">
    <location>
        <begin position="424"/>
        <end position="438"/>
    </location>
</feature>
<feature type="compositionally biased region" description="Polar residues" evidence="1">
    <location>
        <begin position="1"/>
        <end position="12"/>
    </location>
</feature>
<feature type="compositionally biased region" description="Low complexity" evidence="1">
    <location>
        <begin position="285"/>
        <end position="296"/>
    </location>
</feature>
<feature type="compositionally biased region" description="Basic residues" evidence="1">
    <location>
        <begin position="392"/>
        <end position="404"/>
    </location>
</feature>
<sequence length="740" mass="81354">MTLTATKPSGKQEQSESDEYPVPTGRVRDDSSRTAPIPSKLDNSGNLNPTHNQSTAQSDEKRNGGLTHISSPTTLTLRSCFSPKNDTSYLLVPATDTPTSPIRKEKLYPAMIPHMSKSGLRDTAKLGGMIHHLQKQRMTEERTEDISDTDDTCLLNSFQRHFVGEFESGRITSRPSKNPAYLLSSLAQSTISTLRSAVDSTSVFLRCLQMDNELVRQATIQNGSKWAFGVDPSDTISEDLFDRGDTELVRGRKERIERSGDLQEQRPSNSSFGTDWKDARTMTLSPSSASSFSPNSEAREIAPAPLSPFRHSPWIHLLRQDSPSGPTIPSKVRGTQSGRRKGGTSESEERGLKADVFLIEMLRSALLETKTEIEKVLEERIVPSAYNTSHFNKTHSPRAGRRKQIFSDYSPTETETSTTLPTFQEDRENKSDTAKDDTTGSTEKGYTNRPPSQPTPTLSPDIEEADENQDVALSPFTFAMKAKTEEAARTRTLEGVTTNDAMIKVRDWKKGNMTHDGSRPMKTDQHPQLINSTPQYGSLTDSLTPSSSSPHSPRVPHYPLISIEESTTHTPTPPVHLPLPSPVPLSTTVNVASMIQDQAESVDSHETSTSAPPLYMTTGTSSTSHISSSVIPEMGDVPKGEPAQLARFISSDPQLREHMLISPPVSSPQFFFSPPPQSFYSNDFRNDRISRSADGRWNGGLNNTDGGPDAAGRDISTILRAHLDAQSPSENAFSSPHVQH</sequence>
<gene>
    <name evidence="2" type="ORF">BLNAU_5926</name>
</gene>
<feature type="region of interest" description="Disordered" evidence="1">
    <location>
        <begin position="599"/>
        <end position="628"/>
    </location>
</feature>
<feature type="region of interest" description="Disordered" evidence="1">
    <location>
        <begin position="252"/>
        <end position="298"/>
    </location>
</feature>
<dbReference type="Proteomes" id="UP001281761">
    <property type="component" value="Unassembled WGS sequence"/>
</dbReference>
<feature type="region of interest" description="Disordered" evidence="1">
    <location>
        <begin position="1"/>
        <end position="71"/>
    </location>
</feature>
<protein>
    <submittedName>
        <fullName evidence="2">Uncharacterized protein</fullName>
    </submittedName>
</protein>
<feature type="compositionally biased region" description="Basic and acidic residues" evidence="1">
    <location>
        <begin position="516"/>
        <end position="525"/>
    </location>
</feature>
<dbReference type="EMBL" id="JARBJD010000032">
    <property type="protein sequence ID" value="KAK2959131.1"/>
    <property type="molecule type" value="Genomic_DNA"/>
</dbReference>
<feature type="region of interest" description="Disordered" evidence="1">
    <location>
        <begin position="317"/>
        <end position="349"/>
    </location>
</feature>
<feature type="compositionally biased region" description="Low complexity" evidence="1">
    <location>
        <begin position="538"/>
        <end position="552"/>
    </location>
</feature>
<organism evidence="2 3">
    <name type="scientific">Blattamonas nauphoetae</name>
    <dbReference type="NCBI Taxonomy" id="2049346"/>
    <lineage>
        <taxon>Eukaryota</taxon>
        <taxon>Metamonada</taxon>
        <taxon>Preaxostyla</taxon>
        <taxon>Oxymonadida</taxon>
        <taxon>Blattamonas</taxon>
    </lineage>
</organism>
<feature type="region of interest" description="Disordered" evidence="1">
    <location>
        <begin position="691"/>
        <end position="712"/>
    </location>
</feature>
<feature type="compositionally biased region" description="Polar residues" evidence="1">
    <location>
        <begin position="41"/>
        <end position="57"/>
    </location>
</feature>
<evidence type="ECO:0000256" key="1">
    <source>
        <dbReference type="SAM" id="MobiDB-lite"/>
    </source>
</evidence>
<accession>A0ABQ9Y5X1</accession>